<reference evidence="1 2" key="1">
    <citation type="submission" date="2023-08" db="EMBL/GenBank/DDBJ databases">
        <title>A Necator americanus chromosomal reference genome.</title>
        <authorList>
            <person name="Ilik V."/>
            <person name="Petrzelkova K.J."/>
            <person name="Pardy F."/>
            <person name="Fuh T."/>
            <person name="Niatou-Singa F.S."/>
            <person name="Gouil Q."/>
            <person name="Baker L."/>
            <person name="Ritchie M.E."/>
            <person name="Jex A.R."/>
            <person name="Gazzola D."/>
            <person name="Li H."/>
            <person name="Toshio Fujiwara R."/>
            <person name="Zhan B."/>
            <person name="Aroian R.V."/>
            <person name="Pafco B."/>
            <person name="Schwarz E.M."/>
        </authorList>
    </citation>
    <scope>NUCLEOTIDE SEQUENCE [LARGE SCALE GENOMIC DNA]</scope>
    <source>
        <strain evidence="1 2">Aroian</strain>
        <tissue evidence="1">Whole animal</tissue>
    </source>
</reference>
<evidence type="ECO:0008006" key="3">
    <source>
        <dbReference type="Google" id="ProtNLM"/>
    </source>
</evidence>
<evidence type="ECO:0000313" key="1">
    <source>
        <dbReference type="EMBL" id="KAK6765189.1"/>
    </source>
</evidence>
<keyword evidence="2" id="KW-1185">Reference proteome</keyword>
<gene>
    <name evidence="1" type="primary">Necator_chrX.g25384</name>
    <name evidence="1" type="ORF">RB195_025218</name>
</gene>
<name>A0ABR1ERC5_NECAM</name>
<sequence length="142" mass="15861">MVLSSGGHMKRRASSSLPRLRRIIDAISSRGRVQLLTPEEQRKRKMSALRADGVPGNFVRLLDDINQRITAAVRTPARCTTPFVVVTGVRQGAMAGPFLFNFVIDDIMLRAVVHFPADLEHADVVIFAESATKRYETRRTTN</sequence>
<evidence type="ECO:0000313" key="2">
    <source>
        <dbReference type="Proteomes" id="UP001303046"/>
    </source>
</evidence>
<dbReference type="Proteomes" id="UP001303046">
    <property type="component" value="Unassembled WGS sequence"/>
</dbReference>
<dbReference type="EMBL" id="JAVFWL010000006">
    <property type="protein sequence ID" value="KAK6765189.1"/>
    <property type="molecule type" value="Genomic_DNA"/>
</dbReference>
<accession>A0ABR1ERC5</accession>
<proteinExistence type="predicted"/>
<protein>
    <recommendedName>
        <fullName evidence="3">Reverse transcriptase domain-containing protein</fullName>
    </recommendedName>
</protein>
<organism evidence="1 2">
    <name type="scientific">Necator americanus</name>
    <name type="common">Human hookworm</name>
    <dbReference type="NCBI Taxonomy" id="51031"/>
    <lineage>
        <taxon>Eukaryota</taxon>
        <taxon>Metazoa</taxon>
        <taxon>Ecdysozoa</taxon>
        <taxon>Nematoda</taxon>
        <taxon>Chromadorea</taxon>
        <taxon>Rhabditida</taxon>
        <taxon>Rhabditina</taxon>
        <taxon>Rhabditomorpha</taxon>
        <taxon>Strongyloidea</taxon>
        <taxon>Ancylostomatidae</taxon>
        <taxon>Bunostominae</taxon>
        <taxon>Necator</taxon>
    </lineage>
</organism>
<comment type="caution">
    <text evidence="1">The sequence shown here is derived from an EMBL/GenBank/DDBJ whole genome shotgun (WGS) entry which is preliminary data.</text>
</comment>